<gene>
    <name evidence="1" type="ordered locus">Sros_4925</name>
</gene>
<evidence type="ECO:0000313" key="1">
    <source>
        <dbReference type="EMBL" id="ACZ87734.1"/>
    </source>
</evidence>
<dbReference type="STRING" id="479432.Sros_4925"/>
<proteinExistence type="predicted"/>
<keyword evidence="2" id="KW-1185">Reference proteome</keyword>
<organism evidence="1 2">
    <name type="scientific">Streptosporangium roseum (strain ATCC 12428 / DSM 43021 / JCM 3005 / KCTC 9067 / NCIMB 10171 / NRRL 2505 / NI 9100)</name>
    <dbReference type="NCBI Taxonomy" id="479432"/>
    <lineage>
        <taxon>Bacteria</taxon>
        <taxon>Bacillati</taxon>
        <taxon>Actinomycetota</taxon>
        <taxon>Actinomycetes</taxon>
        <taxon>Streptosporangiales</taxon>
        <taxon>Streptosporangiaceae</taxon>
        <taxon>Streptosporangium</taxon>
    </lineage>
</organism>
<dbReference type="KEGG" id="sro:Sros_4925"/>
<evidence type="ECO:0000313" key="2">
    <source>
        <dbReference type="Proteomes" id="UP000002029"/>
    </source>
</evidence>
<dbReference type="HOGENOM" id="CLU_2866022_0_0_11"/>
<reference evidence="1 2" key="1">
    <citation type="journal article" date="2010" name="Stand. Genomic Sci.">
        <title>Complete genome sequence of Streptosporangium roseum type strain (NI 9100).</title>
        <authorList>
            <person name="Nolan M."/>
            <person name="Sikorski J."/>
            <person name="Jando M."/>
            <person name="Lucas S."/>
            <person name="Lapidus A."/>
            <person name="Glavina Del Rio T."/>
            <person name="Chen F."/>
            <person name="Tice H."/>
            <person name="Pitluck S."/>
            <person name="Cheng J.F."/>
            <person name="Chertkov O."/>
            <person name="Sims D."/>
            <person name="Meincke L."/>
            <person name="Brettin T."/>
            <person name="Han C."/>
            <person name="Detter J.C."/>
            <person name="Bruce D."/>
            <person name="Goodwin L."/>
            <person name="Land M."/>
            <person name="Hauser L."/>
            <person name="Chang Y.J."/>
            <person name="Jeffries C.D."/>
            <person name="Ivanova N."/>
            <person name="Mavromatis K."/>
            <person name="Mikhailova N."/>
            <person name="Chen A."/>
            <person name="Palaniappan K."/>
            <person name="Chain P."/>
            <person name="Rohde M."/>
            <person name="Goker M."/>
            <person name="Bristow J."/>
            <person name="Eisen J.A."/>
            <person name="Markowitz V."/>
            <person name="Hugenholtz P."/>
            <person name="Kyrpides N.C."/>
            <person name="Klenk H.P."/>
        </authorList>
    </citation>
    <scope>NUCLEOTIDE SEQUENCE [LARGE SCALE GENOMIC DNA]</scope>
    <source>
        <strain evidence="2">ATCC 12428 / DSM 43021 / JCM 3005 / NI 9100</strain>
    </source>
</reference>
<dbReference type="Proteomes" id="UP000002029">
    <property type="component" value="Chromosome"/>
</dbReference>
<accession>D2B6Z6</accession>
<dbReference type="EMBL" id="CP001814">
    <property type="protein sequence ID" value="ACZ87734.1"/>
    <property type="molecule type" value="Genomic_DNA"/>
</dbReference>
<dbReference type="AlphaFoldDB" id="D2B6Z6"/>
<name>D2B6Z6_STRRD</name>
<sequence length="64" mass="6749">MLPSRLAEQSAFVMVAVSGKRVEPDGGSSRQMAEAPVYARVRANHRWCPTCPGAGEPAAPALVL</sequence>
<protein>
    <submittedName>
        <fullName evidence="1">Uncharacterized protein</fullName>
    </submittedName>
</protein>